<organism evidence="2 3">
    <name type="scientific">Pseudaminobacter soli</name>
    <name type="common">ex Li et al. 2025</name>
    <dbReference type="NCBI Taxonomy" id="1295366"/>
    <lineage>
        <taxon>Bacteria</taxon>
        <taxon>Pseudomonadati</taxon>
        <taxon>Pseudomonadota</taxon>
        <taxon>Alphaproteobacteria</taxon>
        <taxon>Hyphomicrobiales</taxon>
        <taxon>Phyllobacteriaceae</taxon>
        <taxon>Pseudaminobacter</taxon>
    </lineage>
</organism>
<comment type="caution">
    <text evidence="2">The sequence shown here is derived from an EMBL/GenBank/DDBJ whole genome shotgun (WGS) entry which is preliminary data.</text>
</comment>
<name>A0A2P7SBM0_9HYPH</name>
<proteinExistence type="predicted"/>
<dbReference type="NCBIfam" id="NF041502">
    <property type="entry name" value="integrase_1"/>
    <property type="match status" value="1"/>
</dbReference>
<keyword evidence="1" id="KW-0233">DNA recombination</keyword>
<dbReference type="EMBL" id="PXYL01000007">
    <property type="protein sequence ID" value="PSJ59876.1"/>
    <property type="molecule type" value="Genomic_DNA"/>
</dbReference>
<protein>
    <submittedName>
        <fullName evidence="2">Integrase</fullName>
    </submittedName>
</protein>
<dbReference type="AlphaFoldDB" id="A0A2P7SBM0"/>
<dbReference type="SUPFAM" id="SSF56349">
    <property type="entry name" value="DNA breaking-rejoining enzymes"/>
    <property type="match status" value="1"/>
</dbReference>
<evidence type="ECO:0000256" key="1">
    <source>
        <dbReference type="ARBA" id="ARBA00023172"/>
    </source>
</evidence>
<dbReference type="GO" id="GO:0003677">
    <property type="term" value="F:DNA binding"/>
    <property type="evidence" value="ECO:0007669"/>
    <property type="project" value="InterPro"/>
</dbReference>
<accession>A0A2P7SBM0</accession>
<reference evidence="2 3" key="1">
    <citation type="submission" date="2018-03" db="EMBL/GenBank/DDBJ databases">
        <title>The draft genome of Mesorhizobium soli JCM 19897.</title>
        <authorList>
            <person name="Li L."/>
            <person name="Liu L."/>
            <person name="Liang L."/>
            <person name="Wang T."/>
            <person name="Zhang X."/>
        </authorList>
    </citation>
    <scope>NUCLEOTIDE SEQUENCE [LARGE SCALE GENOMIC DNA]</scope>
    <source>
        <strain evidence="2 3">JCM 19897</strain>
    </source>
</reference>
<dbReference type="Proteomes" id="UP000240653">
    <property type="component" value="Unassembled WGS sequence"/>
</dbReference>
<keyword evidence="3" id="KW-1185">Reference proteome</keyword>
<dbReference type="GO" id="GO:0015074">
    <property type="term" value="P:DNA integration"/>
    <property type="evidence" value="ECO:0007669"/>
    <property type="project" value="InterPro"/>
</dbReference>
<dbReference type="Gene3D" id="1.10.443.10">
    <property type="entry name" value="Intergrase catalytic core"/>
    <property type="match status" value="1"/>
</dbReference>
<dbReference type="GO" id="GO:0006310">
    <property type="term" value="P:DNA recombination"/>
    <property type="evidence" value="ECO:0007669"/>
    <property type="project" value="UniProtKB-KW"/>
</dbReference>
<gene>
    <name evidence="2" type="ORF">C7I85_16205</name>
</gene>
<dbReference type="InterPro" id="IPR011010">
    <property type="entry name" value="DNA_brk_join_enz"/>
</dbReference>
<dbReference type="InterPro" id="IPR013762">
    <property type="entry name" value="Integrase-like_cat_sf"/>
</dbReference>
<evidence type="ECO:0000313" key="3">
    <source>
        <dbReference type="Proteomes" id="UP000240653"/>
    </source>
</evidence>
<evidence type="ECO:0000313" key="2">
    <source>
        <dbReference type="EMBL" id="PSJ59876.1"/>
    </source>
</evidence>
<dbReference type="InterPro" id="IPR048120">
    <property type="entry name" value="Integrase-like"/>
</dbReference>
<sequence>MRHKIKLAILWHLQNSSFSHAFNQYYRFRAFHDEVLAKQNLPVKLVGLGHILNYRASLSDATEWELGVIRILLESMQRLGIGIVSMEGLAYFAEATIKANVKGTSIRTRDPNEGAFSDLELLAIQSALNNAYAKGEIELYPYALAWLLLAYGSRPIQIALLKEQDLVISESDGQKLYALMIPRAKRRGVALRSSLKMRYCSKQIGLLLEQVIRHNSKLREQLGLAGGDWPMFMSPKAGGLPGLEHHMSALEIGAFFIEALGKLTGLKTNAKRFRITLAQRAVDDGKDKFTVAEMLDHSDTQSVKVYYEASPSVVLRLDRHLAMELAPLAQAFAGVLVAMEGEARRGEDRSSRIYDRSLVDNVNDPLGTCGQMSFCGLLAPVACYTCRNFQPWLNGPHEQFMAALIAERKRMEQSGIPAQAYANRDRTILAIAEVIQLCAAEVELRGETAA</sequence>